<reference evidence="3 4" key="1">
    <citation type="submission" date="2018-05" db="EMBL/GenBank/DDBJ databases">
        <title>Draft genome sequences of Dehalococcoides mccartyi strains RC and KS.</title>
        <authorList>
            <person name="Higgins S.A."/>
            <person name="Padilla-Crespo E."/>
            <person name="Loeffler F.E."/>
        </authorList>
    </citation>
    <scope>NUCLEOTIDE SEQUENCE [LARGE SCALE GENOMIC DNA]</scope>
    <source>
        <strain evidence="2 3">KS</strain>
        <strain evidence="1 4">RC</strain>
    </source>
</reference>
<dbReference type="Proteomes" id="UP000248786">
    <property type="component" value="Unassembled WGS sequence"/>
</dbReference>
<organism evidence="2 3">
    <name type="scientific">Dehalococcoides mccartyi</name>
    <dbReference type="NCBI Taxonomy" id="61435"/>
    <lineage>
        <taxon>Bacteria</taxon>
        <taxon>Bacillati</taxon>
        <taxon>Chloroflexota</taxon>
        <taxon>Dehalococcoidia</taxon>
        <taxon>Dehalococcoidales</taxon>
        <taxon>Dehalococcoidaceae</taxon>
        <taxon>Dehalococcoides</taxon>
    </lineage>
</organism>
<comment type="caution">
    <text evidence="2">The sequence shown here is derived from an EMBL/GenBank/DDBJ whole genome shotgun (WGS) entry which is preliminary data.</text>
</comment>
<dbReference type="EMBL" id="QGLD01000009">
    <property type="protein sequence ID" value="RAL70557.1"/>
    <property type="molecule type" value="Genomic_DNA"/>
</dbReference>
<dbReference type="Proteomes" id="UP000249146">
    <property type="component" value="Unassembled WGS sequence"/>
</dbReference>
<evidence type="ECO:0000313" key="3">
    <source>
        <dbReference type="Proteomes" id="UP000248786"/>
    </source>
</evidence>
<name>A0A328EPS7_9CHLR</name>
<dbReference type="AlphaFoldDB" id="A0A328EPS7"/>
<evidence type="ECO:0000313" key="2">
    <source>
        <dbReference type="EMBL" id="RAL70557.1"/>
    </source>
</evidence>
<protein>
    <submittedName>
        <fullName evidence="2">Uncharacterized protein</fullName>
    </submittedName>
</protein>
<proteinExistence type="predicted"/>
<gene>
    <name evidence="2" type="ORF">C1G86_0933</name>
    <name evidence="1" type="ORF">C1G87_0906</name>
</gene>
<evidence type="ECO:0000313" key="1">
    <source>
        <dbReference type="EMBL" id="RAL69798.1"/>
    </source>
</evidence>
<dbReference type="EMBL" id="QGLC01000009">
    <property type="protein sequence ID" value="RAL69798.1"/>
    <property type="molecule type" value="Genomic_DNA"/>
</dbReference>
<evidence type="ECO:0000313" key="4">
    <source>
        <dbReference type="Proteomes" id="UP000249146"/>
    </source>
</evidence>
<accession>A0A328EPS7</accession>
<sequence>MSRFEKAAITKSEASKPNPLLFIYIHPDIKRAERFDDI</sequence>